<dbReference type="InterPro" id="IPR001645">
    <property type="entry name" value="Folylpolyglutamate_synth"/>
</dbReference>
<evidence type="ECO:0000256" key="5">
    <source>
        <dbReference type="ARBA" id="ARBA00022840"/>
    </source>
</evidence>
<keyword evidence="6" id="KW-0460">Magnesium</keyword>
<dbReference type="PANTHER" id="PTHR11136">
    <property type="entry name" value="FOLYLPOLYGLUTAMATE SYNTHASE-RELATED"/>
    <property type="match status" value="1"/>
</dbReference>
<dbReference type="PANTHER" id="PTHR11136:SF0">
    <property type="entry name" value="DIHYDROFOLATE SYNTHETASE-RELATED"/>
    <property type="match status" value="1"/>
</dbReference>
<comment type="caution">
    <text evidence="8">The sequence shown here is derived from an EMBL/GenBank/DDBJ whole genome shotgun (WGS) entry which is preliminary data.</text>
</comment>
<evidence type="ECO:0000256" key="2">
    <source>
        <dbReference type="ARBA" id="ARBA00022598"/>
    </source>
</evidence>
<protein>
    <submittedName>
        <fullName evidence="8">Bifunctional folylpolyglutamate synthase/dihydrofolate synthase</fullName>
    </submittedName>
</protein>
<dbReference type="InterPro" id="IPR036615">
    <property type="entry name" value="Mur_ligase_C_dom_sf"/>
</dbReference>
<evidence type="ECO:0000313" key="8">
    <source>
        <dbReference type="EMBL" id="MBZ7986513.1"/>
    </source>
</evidence>
<dbReference type="SUPFAM" id="SSF53623">
    <property type="entry name" value="MurD-like peptide ligases, catalytic domain"/>
    <property type="match status" value="1"/>
</dbReference>
<dbReference type="InterPro" id="IPR036565">
    <property type="entry name" value="Mur-like_cat_sf"/>
</dbReference>
<dbReference type="Gene3D" id="3.40.1190.10">
    <property type="entry name" value="Mur-like, catalytic domain"/>
    <property type="match status" value="1"/>
</dbReference>
<proteinExistence type="inferred from homology"/>
<name>A0ABS7WP19_9BACT</name>
<evidence type="ECO:0000259" key="7">
    <source>
        <dbReference type="Pfam" id="PF08245"/>
    </source>
</evidence>
<dbReference type="EMBL" id="JACGBB010000001">
    <property type="protein sequence ID" value="MBZ7986513.1"/>
    <property type="molecule type" value="Genomic_DNA"/>
</dbReference>
<feature type="domain" description="Mur ligase central" evidence="7">
    <location>
        <begin position="43"/>
        <end position="205"/>
    </location>
</feature>
<keyword evidence="3" id="KW-0479">Metal-binding</keyword>
<dbReference type="InterPro" id="IPR013221">
    <property type="entry name" value="Mur_ligase_cen"/>
</dbReference>
<dbReference type="SUPFAM" id="SSF53244">
    <property type="entry name" value="MurD-like peptide ligases, peptide-binding domain"/>
    <property type="match status" value="1"/>
</dbReference>
<dbReference type="Gene3D" id="3.90.190.20">
    <property type="entry name" value="Mur ligase, C-terminal domain"/>
    <property type="match status" value="1"/>
</dbReference>
<dbReference type="NCBIfam" id="TIGR01499">
    <property type="entry name" value="folC"/>
    <property type="match status" value="1"/>
</dbReference>
<gene>
    <name evidence="8" type="ORF">AVCANL283_00105</name>
</gene>
<reference evidence="8 9" key="1">
    <citation type="submission" date="2020-07" db="EMBL/GenBank/DDBJ databases">
        <title>Transfer of Campylobacter canadensis to the novel genus Avispirillum gen. nov., that also includes two novel species recovered from migratory waterfowl: Avispirillum anseris sp. nov. and Avispirillum brantae sp. nov.</title>
        <authorList>
            <person name="Miller W.G."/>
            <person name="Chapman M.H."/>
            <person name="Yee E."/>
            <person name="Inglis G.D."/>
        </authorList>
    </citation>
    <scope>NUCLEOTIDE SEQUENCE [LARGE SCALE GENOMIC DNA]</scope>
    <source>
        <strain evidence="8 9">L283</strain>
    </source>
</reference>
<keyword evidence="4" id="KW-0547">Nucleotide-binding</keyword>
<dbReference type="Pfam" id="PF08245">
    <property type="entry name" value="Mur_ligase_M"/>
    <property type="match status" value="1"/>
</dbReference>
<comment type="similarity">
    <text evidence="1">Belongs to the folylpolyglutamate synthase family.</text>
</comment>
<keyword evidence="2" id="KW-0436">Ligase</keyword>
<evidence type="ECO:0000256" key="3">
    <source>
        <dbReference type="ARBA" id="ARBA00022723"/>
    </source>
</evidence>
<keyword evidence="9" id="KW-1185">Reference proteome</keyword>
<organism evidence="8 9">
    <name type="scientific">Campylobacter canadensis</name>
    <dbReference type="NCBI Taxonomy" id="449520"/>
    <lineage>
        <taxon>Bacteria</taxon>
        <taxon>Pseudomonadati</taxon>
        <taxon>Campylobacterota</taxon>
        <taxon>Epsilonproteobacteria</taxon>
        <taxon>Campylobacterales</taxon>
        <taxon>Campylobacteraceae</taxon>
        <taxon>Campylobacter</taxon>
    </lineage>
</organism>
<evidence type="ECO:0000256" key="4">
    <source>
        <dbReference type="ARBA" id="ARBA00022741"/>
    </source>
</evidence>
<evidence type="ECO:0000313" key="9">
    <source>
        <dbReference type="Proteomes" id="UP000786183"/>
    </source>
</evidence>
<dbReference type="RefSeq" id="WP_172232116.1">
    <property type="nucleotide sequence ID" value="NZ_CP035946.1"/>
</dbReference>
<evidence type="ECO:0000256" key="1">
    <source>
        <dbReference type="ARBA" id="ARBA00008276"/>
    </source>
</evidence>
<dbReference type="Proteomes" id="UP000786183">
    <property type="component" value="Unassembled WGS sequence"/>
</dbReference>
<sequence>MLEDYLLSLQEHYEKFDLFKIYRLKHSLNIDFSNKQKVIQILGTNGKGSTGRYLAQMLSNDNFKVGHFLSPHILDFKERITCFNCDCNLEENHQLLQKMLKATEERPSYFEYLTLLSILCFKDCDYVVFEAGLGGEYDATSAFKIDLCVFTKISIDHCELLGNDLNKIISTKIKAMSSVNIFADDFLQIKQAACKKGVKAIFLKQDLSKLCLDEADFLKHNFSLAQLAYFELFSHFYITKAIKLSLKARCELIQKNILIDVGHNADAAENLKKEIKRNFSSKIILICNFFKDKEVQNILSILKDNIDEIKILNYESSHRQLADVKENAKALNIACSDFDFKIKEDKNYVVFGSFVLVEKFLKFYEGK</sequence>
<accession>A0ABS7WP19</accession>
<keyword evidence="5" id="KW-0067">ATP-binding</keyword>
<evidence type="ECO:0000256" key="6">
    <source>
        <dbReference type="ARBA" id="ARBA00022842"/>
    </source>
</evidence>